<evidence type="ECO:0000256" key="1">
    <source>
        <dbReference type="ARBA" id="ARBA00023015"/>
    </source>
</evidence>
<dbReference type="RefSeq" id="WP_322423255.1">
    <property type="nucleotide sequence ID" value="NZ_JAXQPW010000001.1"/>
</dbReference>
<evidence type="ECO:0000256" key="2">
    <source>
        <dbReference type="ARBA" id="ARBA00023125"/>
    </source>
</evidence>
<evidence type="ECO:0000256" key="3">
    <source>
        <dbReference type="ARBA" id="ARBA00023163"/>
    </source>
</evidence>
<protein>
    <submittedName>
        <fullName evidence="5">Helix-turn-helix domain-containing protein</fullName>
    </submittedName>
</protein>
<proteinExistence type="predicted"/>
<evidence type="ECO:0000313" key="6">
    <source>
        <dbReference type="Proteomes" id="UP001291999"/>
    </source>
</evidence>
<dbReference type="SUPFAM" id="SSF46785">
    <property type="entry name" value="Winged helix' DNA-binding domain"/>
    <property type="match status" value="1"/>
</dbReference>
<keyword evidence="6" id="KW-1185">Reference proteome</keyword>
<dbReference type="EMBL" id="JAXQPW010000001">
    <property type="protein sequence ID" value="MDZ5660846.1"/>
    <property type="molecule type" value="Genomic_DNA"/>
</dbReference>
<dbReference type="InterPro" id="IPR001845">
    <property type="entry name" value="HTH_ArsR_DNA-bd_dom"/>
</dbReference>
<feature type="domain" description="HTH arsR-type" evidence="4">
    <location>
        <begin position="11"/>
        <end position="104"/>
    </location>
</feature>
<dbReference type="InterPro" id="IPR011991">
    <property type="entry name" value="ArsR-like_HTH"/>
</dbReference>
<evidence type="ECO:0000313" key="5">
    <source>
        <dbReference type="EMBL" id="MDZ5660846.1"/>
    </source>
</evidence>
<evidence type="ECO:0000259" key="4">
    <source>
        <dbReference type="SMART" id="SM00418"/>
    </source>
</evidence>
<organism evidence="5 6">
    <name type="scientific">Nocardioides renjunii</name>
    <dbReference type="NCBI Taxonomy" id="3095075"/>
    <lineage>
        <taxon>Bacteria</taxon>
        <taxon>Bacillati</taxon>
        <taxon>Actinomycetota</taxon>
        <taxon>Actinomycetes</taxon>
        <taxon>Propionibacteriales</taxon>
        <taxon>Nocardioidaceae</taxon>
        <taxon>Nocardioides</taxon>
    </lineage>
</organism>
<dbReference type="CDD" id="cd00090">
    <property type="entry name" value="HTH_ARSR"/>
    <property type="match status" value="1"/>
</dbReference>
<dbReference type="Pfam" id="PF12840">
    <property type="entry name" value="HTH_20"/>
    <property type="match status" value="1"/>
</dbReference>
<reference evidence="5 6" key="1">
    <citation type="submission" date="2023-11" db="EMBL/GenBank/DDBJ databases">
        <title>Novel species in genus Nocardioides.</title>
        <authorList>
            <person name="Zhou H."/>
        </authorList>
    </citation>
    <scope>NUCLEOTIDE SEQUENCE [LARGE SCALE GENOMIC DNA]</scope>
    <source>
        <strain evidence="5 6">S-58</strain>
    </source>
</reference>
<gene>
    <name evidence="5" type="ORF">SFC79_03630</name>
</gene>
<name>A0ABU5K7A2_9ACTN</name>
<keyword evidence="2" id="KW-0238">DNA-binding</keyword>
<comment type="caution">
    <text evidence="5">The sequence shown here is derived from an EMBL/GenBank/DDBJ whole genome shotgun (WGS) entry which is preliminary data.</text>
</comment>
<dbReference type="Gene3D" id="1.10.10.10">
    <property type="entry name" value="Winged helix-like DNA-binding domain superfamily/Winged helix DNA-binding domain"/>
    <property type="match status" value="1"/>
</dbReference>
<dbReference type="SMART" id="SM00418">
    <property type="entry name" value="HTH_ARSR"/>
    <property type="match status" value="1"/>
</dbReference>
<dbReference type="InterPro" id="IPR036390">
    <property type="entry name" value="WH_DNA-bd_sf"/>
</dbReference>
<keyword evidence="1" id="KW-0805">Transcription regulation</keyword>
<dbReference type="InterPro" id="IPR051081">
    <property type="entry name" value="HTH_MetalResp_TranReg"/>
</dbReference>
<dbReference type="Proteomes" id="UP001291999">
    <property type="component" value="Unassembled WGS sequence"/>
</dbReference>
<dbReference type="InterPro" id="IPR036388">
    <property type="entry name" value="WH-like_DNA-bd_sf"/>
</dbReference>
<dbReference type="PANTHER" id="PTHR33154:SF15">
    <property type="entry name" value="REGULATORY PROTEIN ARSR"/>
    <property type="match status" value="1"/>
</dbReference>
<sequence>MTEYRRLRDPRALTAVAHPVRMGILELLTIEGPLTATQLADRLGETPANCSWHLRKLAEHDFIEEADGGTGRQRPWRMSRIGLSWGDEDDTGPEERRAGEALARAMLERWVDRYLDASSRLAESDPPWRAAGELTQTMGWLTLEELREVNDQVAGIIRSYEDRLADPAKRPEGSRLVEMVAWGAAIEVSR</sequence>
<dbReference type="PANTHER" id="PTHR33154">
    <property type="entry name" value="TRANSCRIPTIONAL REGULATOR, ARSR FAMILY"/>
    <property type="match status" value="1"/>
</dbReference>
<accession>A0ABU5K7A2</accession>
<keyword evidence="3" id="KW-0804">Transcription</keyword>